<accession>A0AAQ3PMF3</accession>
<name>A0AAQ3PMF3_PASNO</name>
<evidence type="ECO:0000313" key="3">
    <source>
        <dbReference type="Proteomes" id="UP001341281"/>
    </source>
</evidence>
<protein>
    <submittedName>
        <fullName evidence="2">Uncharacterized protein</fullName>
    </submittedName>
</protein>
<keyword evidence="3" id="KW-1185">Reference proteome</keyword>
<reference evidence="2 3" key="1">
    <citation type="submission" date="2024-02" db="EMBL/GenBank/DDBJ databases">
        <title>High-quality chromosome-scale genome assembly of Pensacola bahiagrass (Paspalum notatum Flugge var. saurae).</title>
        <authorList>
            <person name="Vega J.M."/>
            <person name="Podio M."/>
            <person name="Orjuela J."/>
            <person name="Siena L.A."/>
            <person name="Pessino S.C."/>
            <person name="Combes M.C."/>
            <person name="Mariac C."/>
            <person name="Albertini E."/>
            <person name="Pupilli F."/>
            <person name="Ortiz J.P.A."/>
            <person name="Leblanc O."/>
        </authorList>
    </citation>
    <scope>NUCLEOTIDE SEQUENCE [LARGE SCALE GENOMIC DNA]</scope>
    <source>
        <strain evidence="2">R1</strain>
        <tissue evidence="2">Leaf</tissue>
    </source>
</reference>
<feature type="region of interest" description="Disordered" evidence="1">
    <location>
        <begin position="135"/>
        <end position="203"/>
    </location>
</feature>
<proteinExistence type="predicted"/>
<dbReference type="AlphaFoldDB" id="A0AAQ3PMF3"/>
<dbReference type="Proteomes" id="UP001341281">
    <property type="component" value="Chromosome 01"/>
</dbReference>
<feature type="region of interest" description="Disordered" evidence="1">
    <location>
        <begin position="1"/>
        <end position="79"/>
    </location>
</feature>
<evidence type="ECO:0000256" key="1">
    <source>
        <dbReference type="SAM" id="MobiDB-lite"/>
    </source>
</evidence>
<feature type="compositionally biased region" description="Polar residues" evidence="1">
    <location>
        <begin position="1"/>
        <end position="18"/>
    </location>
</feature>
<gene>
    <name evidence="2" type="ORF">U9M48_001695</name>
</gene>
<sequence length="219" mass="24082">MPPSNEDTVASSQPTTARTPAPRRQDSCAPPPATRTAASRPRPPVRCHWPPETHAVPHVRARTAPRPPATSGAVPRPAPPATCAARLPCPPRCPRCGAPAACAHRHGRPARRRAAPSCLTSLLFLLRIFRRRQRKKRRRRRKIWGGSHLQRGRRQASTATCRECGAGGRAPALYSRTPGRPRGRLQRQRLQRAPATRRDPTNGLEQLGQATCIPQIVCL</sequence>
<evidence type="ECO:0000313" key="2">
    <source>
        <dbReference type="EMBL" id="WVZ50443.1"/>
    </source>
</evidence>
<feature type="compositionally biased region" description="Basic residues" evidence="1">
    <location>
        <begin position="179"/>
        <end position="190"/>
    </location>
</feature>
<organism evidence="2 3">
    <name type="scientific">Paspalum notatum var. saurae</name>
    <dbReference type="NCBI Taxonomy" id="547442"/>
    <lineage>
        <taxon>Eukaryota</taxon>
        <taxon>Viridiplantae</taxon>
        <taxon>Streptophyta</taxon>
        <taxon>Embryophyta</taxon>
        <taxon>Tracheophyta</taxon>
        <taxon>Spermatophyta</taxon>
        <taxon>Magnoliopsida</taxon>
        <taxon>Liliopsida</taxon>
        <taxon>Poales</taxon>
        <taxon>Poaceae</taxon>
        <taxon>PACMAD clade</taxon>
        <taxon>Panicoideae</taxon>
        <taxon>Andropogonodae</taxon>
        <taxon>Paspaleae</taxon>
        <taxon>Paspalinae</taxon>
        <taxon>Paspalum</taxon>
    </lineage>
</organism>
<dbReference type="EMBL" id="CP144745">
    <property type="protein sequence ID" value="WVZ50443.1"/>
    <property type="molecule type" value="Genomic_DNA"/>
</dbReference>